<name>A0A174GG39_FLAPL</name>
<gene>
    <name evidence="1" type="ORF">ERS852411_01827</name>
</gene>
<dbReference type="AlphaFoldDB" id="A0A174GG39"/>
<dbReference type="EMBL" id="CYZT01000124">
    <property type="protein sequence ID" value="CUO60517.1"/>
    <property type="molecule type" value="Genomic_DNA"/>
</dbReference>
<dbReference type="Proteomes" id="UP000095746">
    <property type="component" value="Unassembled WGS sequence"/>
</dbReference>
<accession>A0A174GG39</accession>
<proteinExistence type="predicted"/>
<sequence>MLASSERMSPNMFSVTTTSNWPGSFTSCMAQLSTSTSSYCTSGYSSASRCMTERHRREVSSTLALSTLDTFLRRRLASSKARRPMRSISCSE</sequence>
<evidence type="ECO:0000313" key="1">
    <source>
        <dbReference type="EMBL" id="CUO60517.1"/>
    </source>
</evidence>
<organism evidence="1 2">
    <name type="scientific">Flavonifractor plautii</name>
    <name type="common">Fusobacterium plautii</name>
    <dbReference type="NCBI Taxonomy" id="292800"/>
    <lineage>
        <taxon>Bacteria</taxon>
        <taxon>Bacillati</taxon>
        <taxon>Bacillota</taxon>
        <taxon>Clostridia</taxon>
        <taxon>Eubacteriales</taxon>
        <taxon>Oscillospiraceae</taxon>
        <taxon>Flavonifractor</taxon>
    </lineage>
</organism>
<dbReference type="PROSITE" id="PS51257">
    <property type="entry name" value="PROKAR_LIPOPROTEIN"/>
    <property type="match status" value="1"/>
</dbReference>
<reference evidence="1 2" key="1">
    <citation type="submission" date="2015-09" db="EMBL/GenBank/DDBJ databases">
        <authorList>
            <consortium name="Pathogen Informatics"/>
        </authorList>
    </citation>
    <scope>NUCLEOTIDE SEQUENCE [LARGE SCALE GENOMIC DNA]</scope>
    <source>
        <strain evidence="1 2">2789STDY5608854</strain>
    </source>
</reference>
<protein>
    <submittedName>
        <fullName evidence="1">Uncharacterized protein</fullName>
    </submittedName>
</protein>
<evidence type="ECO:0000313" key="2">
    <source>
        <dbReference type="Proteomes" id="UP000095746"/>
    </source>
</evidence>